<keyword evidence="1" id="KW-1133">Transmembrane helix</keyword>
<reference evidence="2 3" key="1">
    <citation type="journal article" date="2023" name="Int. J. Syst. Evol. Microbiol.">
        <title>Ligilactobacillus ubinensis sp. nov., a novel species isolated from the wild ferment of a durian fruit (Durio zibethinus).</title>
        <authorList>
            <person name="Heng Y.C."/>
            <person name="Menon N."/>
            <person name="Chen B."/>
            <person name="Loo B.Z.L."/>
            <person name="Wong G.W.J."/>
            <person name="Lim A.C.H."/>
            <person name="Silvaraju S."/>
            <person name="Kittelmann S."/>
        </authorList>
    </citation>
    <scope>NUCLEOTIDE SEQUENCE [LARGE SCALE GENOMIC DNA]</scope>
    <source>
        <strain evidence="2 3">WILCCON 0076</strain>
    </source>
</reference>
<name>A0A9X2FPY5_9LACO</name>
<feature type="transmembrane region" description="Helical" evidence="1">
    <location>
        <begin position="12"/>
        <end position="33"/>
    </location>
</feature>
<protein>
    <submittedName>
        <fullName evidence="2">Uncharacterized protein</fullName>
    </submittedName>
</protein>
<evidence type="ECO:0000313" key="2">
    <source>
        <dbReference type="EMBL" id="MCP0887588.1"/>
    </source>
</evidence>
<evidence type="ECO:0000256" key="1">
    <source>
        <dbReference type="SAM" id="Phobius"/>
    </source>
</evidence>
<keyword evidence="1" id="KW-0472">Membrane</keyword>
<evidence type="ECO:0000313" key="3">
    <source>
        <dbReference type="Proteomes" id="UP001139006"/>
    </source>
</evidence>
<gene>
    <name evidence="2" type="ORF">LB941_09615</name>
</gene>
<sequence length="114" mass="12667">MKKPLLKILDICLSITFILMIFCFAFLTLTFFGTQHAKLATILILVCVEIILGLSVYRQRLARPEARGFNEPLLIPKTISGMGWSINSCNPLGLVLNILLGISILFIIGKVFLS</sequence>
<comment type="caution">
    <text evidence="2">The sequence shown here is derived from an EMBL/GenBank/DDBJ whole genome shotgun (WGS) entry which is preliminary data.</text>
</comment>
<dbReference type="RefSeq" id="WP_253361597.1">
    <property type="nucleotide sequence ID" value="NZ_JAIULA010000020.1"/>
</dbReference>
<keyword evidence="3" id="KW-1185">Reference proteome</keyword>
<keyword evidence="1" id="KW-0812">Transmembrane</keyword>
<organism evidence="2 3">
    <name type="scientific">Ligilactobacillus ubinensis</name>
    <dbReference type="NCBI Taxonomy" id="2876789"/>
    <lineage>
        <taxon>Bacteria</taxon>
        <taxon>Bacillati</taxon>
        <taxon>Bacillota</taxon>
        <taxon>Bacilli</taxon>
        <taxon>Lactobacillales</taxon>
        <taxon>Lactobacillaceae</taxon>
        <taxon>Ligilactobacillus</taxon>
    </lineage>
</organism>
<dbReference type="EMBL" id="JAIULA010000020">
    <property type="protein sequence ID" value="MCP0887588.1"/>
    <property type="molecule type" value="Genomic_DNA"/>
</dbReference>
<feature type="transmembrane region" description="Helical" evidence="1">
    <location>
        <begin position="39"/>
        <end position="57"/>
    </location>
</feature>
<accession>A0A9X2FPY5</accession>
<dbReference type="Proteomes" id="UP001139006">
    <property type="component" value="Unassembled WGS sequence"/>
</dbReference>
<dbReference type="AlphaFoldDB" id="A0A9X2FPY5"/>
<proteinExistence type="predicted"/>
<feature type="transmembrane region" description="Helical" evidence="1">
    <location>
        <begin position="92"/>
        <end position="113"/>
    </location>
</feature>